<accession>A0A1G2U0R7</accession>
<dbReference type="InterPro" id="IPR013249">
    <property type="entry name" value="RNA_pol_sigma70_r4_t2"/>
</dbReference>
<dbReference type="InterPro" id="IPR036388">
    <property type="entry name" value="WH-like_DNA-bd_sf"/>
</dbReference>
<evidence type="ECO:0000259" key="6">
    <source>
        <dbReference type="Pfam" id="PF04542"/>
    </source>
</evidence>
<protein>
    <recommendedName>
        <fullName evidence="10">RNA polymerase subunit sigma-24</fullName>
    </recommendedName>
</protein>
<keyword evidence="2" id="KW-0805">Transcription regulation</keyword>
<keyword evidence="4" id="KW-0238">DNA-binding</keyword>
<dbReference type="InterPro" id="IPR014284">
    <property type="entry name" value="RNA_pol_sigma-70_dom"/>
</dbReference>
<comment type="caution">
    <text evidence="8">The sequence shown here is derived from an EMBL/GenBank/DDBJ whole genome shotgun (WGS) entry which is preliminary data.</text>
</comment>
<evidence type="ECO:0000313" key="9">
    <source>
        <dbReference type="Proteomes" id="UP000179283"/>
    </source>
</evidence>
<evidence type="ECO:0000256" key="5">
    <source>
        <dbReference type="ARBA" id="ARBA00023163"/>
    </source>
</evidence>
<dbReference type="InterPro" id="IPR013324">
    <property type="entry name" value="RNA_pol_sigma_r3/r4-like"/>
</dbReference>
<dbReference type="SUPFAM" id="SSF88659">
    <property type="entry name" value="Sigma3 and sigma4 domains of RNA polymerase sigma factors"/>
    <property type="match status" value="1"/>
</dbReference>
<dbReference type="CDD" id="cd06171">
    <property type="entry name" value="Sigma70_r4"/>
    <property type="match status" value="1"/>
</dbReference>
<evidence type="ECO:0000259" key="7">
    <source>
        <dbReference type="Pfam" id="PF08281"/>
    </source>
</evidence>
<evidence type="ECO:0000256" key="2">
    <source>
        <dbReference type="ARBA" id="ARBA00023015"/>
    </source>
</evidence>
<dbReference type="Pfam" id="PF04542">
    <property type="entry name" value="Sigma70_r2"/>
    <property type="match status" value="1"/>
</dbReference>
<feature type="domain" description="RNA polymerase sigma-70 region 2" evidence="6">
    <location>
        <begin position="46"/>
        <end position="113"/>
    </location>
</feature>
<proteinExistence type="inferred from homology"/>
<dbReference type="SUPFAM" id="SSF88946">
    <property type="entry name" value="Sigma2 domain of RNA polymerase sigma factors"/>
    <property type="match status" value="1"/>
</dbReference>
<reference evidence="8 9" key="1">
    <citation type="journal article" date="2016" name="Nat. Commun.">
        <title>Thousands of microbial genomes shed light on interconnected biogeochemical processes in an aquifer system.</title>
        <authorList>
            <person name="Anantharaman K."/>
            <person name="Brown C.T."/>
            <person name="Hug L.A."/>
            <person name="Sharon I."/>
            <person name="Castelle C.J."/>
            <person name="Probst A.J."/>
            <person name="Thomas B.C."/>
            <person name="Singh A."/>
            <person name="Wilkins M.J."/>
            <person name="Karaoz U."/>
            <person name="Brodie E.L."/>
            <person name="Williams K.H."/>
            <person name="Hubbard S.S."/>
            <person name="Banfield J.F."/>
        </authorList>
    </citation>
    <scope>NUCLEOTIDE SEQUENCE [LARGE SCALE GENOMIC DNA]</scope>
</reference>
<dbReference type="GO" id="GO:0016987">
    <property type="term" value="F:sigma factor activity"/>
    <property type="evidence" value="ECO:0007669"/>
    <property type="project" value="UniProtKB-KW"/>
</dbReference>
<dbReference type="Pfam" id="PF08281">
    <property type="entry name" value="Sigma70_r4_2"/>
    <property type="match status" value="1"/>
</dbReference>
<dbReference type="GO" id="GO:0003677">
    <property type="term" value="F:DNA binding"/>
    <property type="evidence" value="ECO:0007669"/>
    <property type="project" value="UniProtKB-KW"/>
</dbReference>
<dbReference type="InterPro" id="IPR007627">
    <property type="entry name" value="RNA_pol_sigma70_r2"/>
</dbReference>
<dbReference type="InterPro" id="IPR013325">
    <property type="entry name" value="RNA_pol_sigma_r2"/>
</dbReference>
<dbReference type="PANTHER" id="PTHR43133:SF8">
    <property type="entry name" value="RNA POLYMERASE SIGMA FACTOR HI_1459-RELATED"/>
    <property type="match status" value="1"/>
</dbReference>
<feature type="domain" description="RNA polymerase sigma factor 70 region 4 type 2" evidence="7">
    <location>
        <begin position="154"/>
        <end position="204"/>
    </location>
</feature>
<dbReference type="PANTHER" id="PTHR43133">
    <property type="entry name" value="RNA POLYMERASE ECF-TYPE SIGMA FACTO"/>
    <property type="match status" value="1"/>
</dbReference>
<evidence type="ECO:0000313" key="8">
    <source>
        <dbReference type="EMBL" id="OHB02999.1"/>
    </source>
</evidence>
<dbReference type="Proteomes" id="UP000179283">
    <property type="component" value="Unassembled WGS sequence"/>
</dbReference>
<keyword evidence="3" id="KW-0731">Sigma factor</keyword>
<name>A0A1G2U0R7_9BACT</name>
<dbReference type="GO" id="GO:0006352">
    <property type="term" value="P:DNA-templated transcription initiation"/>
    <property type="evidence" value="ECO:0007669"/>
    <property type="project" value="InterPro"/>
</dbReference>
<dbReference type="InterPro" id="IPR039425">
    <property type="entry name" value="RNA_pol_sigma-70-like"/>
</dbReference>
<sequence length="221" mass="25931">MATYLEVLMTAFVNHDATLQGGMRDFDDSSLVRSYLAGEERAFSELVRRYEKRLQNFVFRATGDTSRAEDLVQETFLRVVRHLHRFDHTKKFSTWIYHIASNLAKNELRNRSRDPVVLFQRLEDNKRDDERQIQFVDPKGDADRLLKLHEHQDLISQAVRVMPVHHKEVFILREMADYTYEDIAVITQAELGTVKSRLNRAREAFKAAIEQMGFDYIEGPL</sequence>
<comment type="similarity">
    <text evidence="1">Belongs to the sigma-70 factor family. ECF subfamily.</text>
</comment>
<keyword evidence="5" id="KW-0804">Transcription</keyword>
<gene>
    <name evidence="8" type="ORF">A2920_02920</name>
</gene>
<evidence type="ECO:0000256" key="4">
    <source>
        <dbReference type="ARBA" id="ARBA00023125"/>
    </source>
</evidence>
<evidence type="ECO:0008006" key="10">
    <source>
        <dbReference type="Google" id="ProtNLM"/>
    </source>
</evidence>
<organism evidence="8 9">
    <name type="scientific">Candidatus Zambryskibacteria bacterium RIFCSPLOWO2_01_FULL_43_17</name>
    <dbReference type="NCBI Taxonomy" id="1802760"/>
    <lineage>
        <taxon>Bacteria</taxon>
        <taxon>Candidatus Zambryskiibacteriota</taxon>
    </lineage>
</organism>
<evidence type="ECO:0000256" key="3">
    <source>
        <dbReference type="ARBA" id="ARBA00023082"/>
    </source>
</evidence>
<evidence type="ECO:0000256" key="1">
    <source>
        <dbReference type="ARBA" id="ARBA00010641"/>
    </source>
</evidence>
<dbReference type="EMBL" id="MHWD01000027">
    <property type="protein sequence ID" value="OHB02999.1"/>
    <property type="molecule type" value="Genomic_DNA"/>
</dbReference>
<dbReference type="Gene3D" id="1.10.1740.10">
    <property type="match status" value="1"/>
</dbReference>
<dbReference type="Gene3D" id="1.10.10.10">
    <property type="entry name" value="Winged helix-like DNA-binding domain superfamily/Winged helix DNA-binding domain"/>
    <property type="match status" value="1"/>
</dbReference>
<dbReference type="AlphaFoldDB" id="A0A1G2U0R7"/>
<dbReference type="NCBIfam" id="TIGR02937">
    <property type="entry name" value="sigma70-ECF"/>
    <property type="match status" value="1"/>
</dbReference>